<dbReference type="InterPro" id="IPR036736">
    <property type="entry name" value="ACP-like_sf"/>
</dbReference>
<dbReference type="InterPro" id="IPR009081">
    <property type="entry name" value="PP-bd_ACP"/>
</dbReference>
<comment type="cofactor">
    <cofactor evidence="1">
        <name>pantetheine 4'-phosphate</name>
        <dbReference type="ChEBI" id="CHEBI:47942"/>
    </cofactor>
</comment>
<dbReference type="GO" id="GO:0044550">
    <property type="term" value="P:secondary metabolite biosynthetic process"/>
    <property type="evidence" value="ECO:0007669"/>
    <property type="project" value="TreeGrafter"/>
</dbReference>
<dbReference type="FunFam" id="3.40.50.980:FF:000001">
    <property type="entry name" value="Non-ribosomal peptide synthetase"/>
    <property type="match status" value="1"/>
</dbReference>
<dbReference type="CDD" id="cd17643">
    <property type="entry name" value="A_NRPS_Cytc1-like"/>
    <property type="match status" value="1"/>
</dbReference>
<dbReference type="SMART" id="SM00823">
    <property type="entry name" value="PKS_PP"/>
    <property type="match status" value="5"/>
</dbReference>
<dbReference type="FunFam" id="3.40.50.12780:FF:000012">
    <property type="entry name" value="Non-ribosomal peptide synthetase"/>
    <property type="match status" value="1"/>
</dbReference>
<dbReference type="InterPro" id="IPR025110">
    <property type="entry name" value="AMP-bd_C"/>
</dbReference>
<feature type="domain" description="Carrier" evidence="5">
    <location>
        <begin position="948"/>
        <end position="1023"/>
    </location>
</feature>
<feature type="region of interest" description="Disordered" evidence="4">
    <location>
        <begin position="4086"/>
        <end position="4111"/>
    </location>
</feature>
<dbReference type="SMART" id="SM00824">
    <property type="entry name" value="PKS_TE"/>
    <property type="match status" value="1"/>
</dbReference>
<feature type="domain" description="Carrier" evidence="5">
    <location>
        <begin position="4016"/>
        <end position="4091"/>
    </location>
</feature>
<dbReference type="PROSITE" id="PS00012">
    <property type="entry name" value="PHOSPHOPANTETHEINE"/>
    <property type="match status" value="2"/>
</dbReference>
<dbReference type="RefSeq" id="WP_099698140.1">
    <property type="nucleotide sequence ID" value="NZ_NOVD01000019.1"/>
</dbReference>
<feature type="compositionally biased region" description="Basic and acidic residues" evidence="4">
    <location>
        <begin position="4093"/>
        <end position="4105"/>
    </location>
</feature>
<dbReference type="GO" id="GO:0008610">
    <property type="term" value="P:lipid biosynthetic process"/>
    <property type="evidence" value="ECO:0007669"/>
    <property type="project" value="UniProtKB-ARBA"/>
</dbReference>
<evidence type="ECO:0000256" key="4">
    <source>
        <dbReference type="SAM" id="MobiDB-lite"/>
    </source>
</evidence>
<reference evidence="6 7" key="1">
    <citation type="submission" date="2017-07" db="EMBL/GenBank/DDBJ databases">
        <title>Draft sequence of Rhodococcus enclensis 23b-28.</title>
        <authorList>
            <person name="Besaury L."/>
            <person name="Sancelme M."/>
            <person name="Amato P."/>
            <person name="Lallement A."/>
            <person name="Delort A.-M."/>
        </authorList>
    </citation>
    <scope>NUCLEOTIDE SEQUENCE [LARGE SCALE GENOMIC DNA]</scope>
    <source>
        <strain evidence="6 7">23b-28</strain>
    </source>
</reference>
<evidence type="ECO:0000256" key="3">
    <source>
        <dbReference type="ARBA" id="ARBA00022553"/>
    </source>
</evidence>
<dbReference type="Gene3D" id="3.30.559.30">
    <property type="entry name" value="Nonribosomal peptide synthetase, condensation domain"/>
    <property type="match status" value="5"/>
</dbReference>
<dbReference type="SUPFAM" id="SSF47336">
    <property type="entry name" value="ACP-like"/>
    <property type="match status" value="5"/>
</dbReference>
<dbReference type="GO" id="GO:0005737">
    <property type="term" value="C:cytoplasm"/>
    <property type="evidence" value="ECO:0007669"/>
    <property type="project" value="TreeGrafter"/>
</dbReference>
<dbReference type="Proteomes" id="UP000230886">
    <property type="component" value="Unassembled WGS sequence"/>
</dbReference>
<dbReference type="GO" id="GO:0003824">
    <property type="term" value="F:catalytic activity"/>
    <property type="evidence" value="ECO:0007669"/>
    <property type="project" value="InterPro"/>
</dbReference>
<dbReference type="Gene3D" id="3.30.300.30">
    <property type="match status" value="5"/>
</dbReference>
<dbReference type="PANTHER" id="PTHR45527">
    <property type="entry name" value="NONRIBOSOMAL PEPTIDE SYNTHETASE"/>
    <property type="match status" value="1"/>
</dbReference>
<dbReference type="EMBL" id="NOVD01000019">
    <property type="protein sequence ID" value="PCK25147.1"/>
    <property type="molecule type" value="Genomic_DNA"/>
</dbReference>
<evidence type="ECO:0000313" key="6">
    <source>
        <dbReference type="EMBL" id="PCK25147.1"/>
    </source>
</evidence>
<dbReference type="InterPro" id="IPR020806">
    <property type="entry name" value="PKS_PP-bd"/>
</dbReference>
<feature type="domain" description="Carrier" evidence="5">
    <location>
        <begin position="3044"/>
        <end position="3119"/>
    </location>
</feature>
<feature type="region of interest" description="Disordered" evidence="4">
    <location>
        <begin position="924"/>
        <end position="944"/>
    </location>
</feature>
<evidence type="ECO:0000256" key="1">
    <source>
        <dbReference type="ARBA" id="ARBA00001957"/>
    </source>
</evidence>
<dbReference type="InterPro" id="IPR023213">
    <property type="entry name" value="CAT-like_dom_sf"/>
</dbReference>
<dbReference type="Pfam" id="PF00668">
    <property type="entry name" value="Condensation"/>
    <property type="match status" value="5"/>
</dbReference>
<dbReference type="InterPro" id="IPR020845">
    <property type="entry name" value="AMP-binding_CS"/>
</dbReference>
<dbReference type="CDD" id="cd05930">
    <property type="entry name" value="A_NRPS"/>
    <property type="match status" value="4"/>
</dbReference>
<dbReference type="InterPro" id="IPR020802">
    <property type="entry name" value="TesA-like"/>
</dbReference>
<sequence length="5408" mass="577532">MSAFPLSRAQLALWFAQQLSPSTPFVVAQYVELRGPVDVDALIEATNTACHELESPFVRLVATDAEPAQVVDHSIVDDLAYLDLRSDRDPVQRANEWMTAEYSRPLDVMSDRLISATLLHLADEHYYWYSHAHHLVLDGHAAMTLTARVAERYSHLVHGKTLTPFGGLGVRALHDLDVDYRSSSRYRSDEQYWTEMSEGLPRPVRLADGAGLTSMPQRMMVRTLNPTLAKQLSDVATEWTTSEVAVLVGAFASYLGRMTDSDDVVLSLPVSGRTTATSRRSGGMLSNIVPVRAQLERDLSPRELVRQISVQMTGALRHQRFRYEDMGFQEGQGGSREAAGPAVNVMMFHEAIRLGDVVGEFHVLTSGPTEDLFFSIYPSIAGENVRLSFEANPHLYSERDLAMHHRQFVRLLEGFLDSATRALGDLRILSTDEVKDLVPALGPRTDGFATLDSVITGGAGQGSAVAIREQGVDVTYDQLGARADALCALLVENGVGRGDVVGILTERSTDSVVAFHAVVRAGAVLLYVDPQTPSERVAFILDDADVSVVVGGELVDVPAWVCVVDPSGDETVEGPVDRRVGAGSSIADLSLDDTAYVVYTSGSTGRPKGVAVTHRGIVPLLRSHARRLNIDSSSRVALLANTSFDVAILEILLAHGCGATAVIVPPGLIGGVDLEDYLRLEGVTHLNSTPSVPLTMDPRALPELRVLNVGGERPPGALVDAWSSHVDIVNSYGPSEATVAAFMSEPLEPGGDTPIGRPIDGVSAVVLDSSLLPTPVGAAGELYVMGHGLARGYLSPTLTAERFVAAPFGAAGAGERMYRTGDMVRWNAAGQLEFLGRSDQQVKIRGVRVELGEIEAVLLSTPGVAQAAVVERSGSLAAYVTVAEGAAHPLSQTMVLDHLASRLPRSMLPSSVTILAALPVTSHGKTDRSALPEPASSAPAEQRAAVNRPIEYDEELIASVMAEVLGVGVLGPHSDLFAWGGSSLDAVYVAARVSSALGRRVGVRDVFGAPTPARLARVIRAGRAEWMVEPQRISDDLVVEIAPAQQRLWLLNRLDPQSSAYNIAFEVAFSGALDIEAMRAAVGDLTDRHLVLRTVFSFDQNHDAWPIQVATATPVTLIEVASEDYEAASADLVAAGFDLATDAPLRLILASGSDADHRMTVVAHHVALDGLSFATIVSDLVAAYDARADGRSPIWPSPALDYRDYSAWHRTILGDPADPQSLAGRQLEFWSDTLAGVDPTLALPVDRSRRPDQPSSARDVAFELPSPIHAALNEIARAHDCTTFMVLHACLAIALSKITGASDVVIGTPTSGRTHPSFDGVVGMFVGTVALRTLLRGGDTFGEFLTRVREVDVAALSNADTPFDWVVDRAVGGGVGEKNSFLRVVLAVDPVAPDSEIAMGTLTAHGTPLPPVHPRFDLEVTVREDRTIDGDASGIRGTFRYADDLFDAGTVQSWVERLRRVCGSITENSSIMLRDIDVLSVAEREELSARVPAPSIVAQSLPDLFGAVAARHPNAIAVSSGDTRFTYEEVRVRSEGLAAVLIDRGIRVGDRVAVALPRSVDLVVAIIAVVRAGATYVPIDLQYPDARIHYVLADAGPKAILSTDESAGRFVGYEQLVIFVDETTDATADWPVAQSESAAYVIYTSGSTGAPKGVVVSQDNVLALLASTREIFDFNAEDVWTMFHSYAFDFSVWEMWGSLTTGGSLVIVDGDVARSPERFADLIVRERVTVLNQTPAAFYALAEVTQEMLLPLRTIVFGGDRLDAGRVEAWFDRHPDVRGVNMFGITETTVHVTSFDLVPGDETVSPIGSPLPGLRSYVLDASLKPVPPGSVGELYVAGPQVAEGYLGRPAMTSSRFVPEPGFDGSRMYRSGDLVRWRAGRLEYVRRADGQMALRGYRIEPGEVESALLAHTSVEQAAVVVRELDSGPTLVGYITPGSGHDLDGVLRTARSLLPAHMVPSALMALASLPVTINGKIDRASLPTPVSLTQPTRQSRDFFEQTVAAILSDLMEVPHVDPVRNLFDQGANSLIATRLSSRLNSALGCNLDVRDVFEHPSVDQLADIAAARIGVGRTGAEHASDVSLGPRSDNTEVHLSASQHRMWILNQLDTDSAGYNIPIVLRLAGELDVVAAELAIRDVINRHRTLRTVYPVVGGGPVQTVLDAEDALPAFQLEALDGGDAENCVAELVGSGFDVTVDPPVRAALLQVSPVEHILAVVVHHIAADARSLELLVRDFTAAYIARSAQHAPQWSPLALEYSDYSAWQRESGIPETVRSYWMQALEGLPEQVTLPLDRPRSTFARASSCRVEISGSVRTGLQTLARSNNATMFMVVHAALAALLARYNGSDDVAVGTVVSGRVTPELDELVGMFAGTIVLRTEVDPSNSFGRLVEQVRQRDVAAFAHAEMPFESLVDLIDPPRSRSRHPLFQVALSFRTAETAAWSIPGLDITQIAPEVRHANFDLQVNVTDEGVGGELGLEFVYNADLFDDLTVSSFAGRFERFLNQVSVDPNVAVGQIDLLDSAERALLVPAHGAVDRPDRSRLSGTTLASMLRFGVESAPDAVAVEGEGNTLTYRELDAQSDVAADELRSRGVGVDQVAAWTADRSIASIVQLWAIAKVGAAPALTDPEQPQARVRDVLETLGTGAIGGRNAGGEDAGGEDAGGEDAGGEKVTDSVREYSENLAAYVVFTSGTTGTPKAVVVTNGGLGVIAEDLPGRFSAGPGSRVFHRGAPGFDMTLLEVLIASASGATLVLAKNEEQFGSGLASALRRERITHLCATPTVVASIGDPSLPDLSTVMFGGERLGGALAKRWQAGRRVINGYGPAESTMYSLATEPLSIEQLSGDTHDGSIGYPLAGVDAVVLDDRLEPVPPGVAGELYLSGRMLARGYAGQPARTAERFVATGSGARMYRTGDLVMWKPESPKSEGNTYRLHYLGRTDVQVKVNGVRIEPGEIEAVIQSVANVDFCVVGVRSAEGGSPLLVAYVRSSGAERVDTGQLRAAVSEVLPTYMVPHVIVDIEGELPMRNGKVDFARLPSPTLDASRAEGPATATERVVAGAFGSVLGGNEDDRDADFFSLGGNSLSAAEVTSLLSSTLGLVVPLRTVFEHPTVAALAARLDSLEQNDSVNDLVRLEPRRDPTPAPLSRNQRAMWVLNQRNTASGAYNLPICIEIDGELDAAALRQAATDLVGRHDVLRTRYPGTPPVQVVDPLTSVTMETRLVADIEVEVLLREFGSRGFDVSADLPVRWMMLQVSPVRHVLAVSFHHIAVDGVSMRTVVGDLLTAYGKRRAGLDSQWSPLPIQYGDFAAWEAARDVSPGVEQFWRRTLDGVTSVSPLTVDHSDGGPDTLAQRVNFVIPAVITSALQARADRLKVSLFAVVHAALSVVLAKLSGNPDVVIATAVDGRRAPQLDGVVGMFVDTVPLRLRIDGDVPIDLLLGAAFDADVAAFENSSVPAELVGELLGGRTPQIALGLQNFAIPAVEVSGLTIEAREIETATTKFPMHVSLAPADDGSLTGALIYAASAFDPSSADAVTRQLSRVLTSIAEDVPVLVSDLVVGAAPSWTAAEVDSSRTLTEIFAATAARFPNNIALDDGHRTVTYAELDSASDAQAWELVARGAGPGAVYEIPAVRTIAYLVRMLAISKTGAAFVPIDPDLPPARLKQLRTVLSDRSPVPGRQYPDSVAYVVHTSGSTGEPKGVAVTHRGLGLLTDDAVRKYGVTSDSVVLHGYKPTFDAAILEMMLAIGAGATLAVAPREAFGGRALEEFVAERGVTHMLSTPAVLDTMAPERFDSLEVVAVGGDVLSPSTARAWSRRARMLNAYGPTECTVVTTVAEVDHRVTIGVPLAGIGAEVLDTRLRPVPWAGIGELYVSGPGLAMGYAGDPAGTATSFIAAPGGHRRYRTGDLVHRRTDDRLGFVGRSDRQMSVRGIRVEPAEIESALRRCTGVEAAAVVLVDDIAVACAVGDGVEADQLTIELAAMLPAYLMPGRVVVLESIPLTTNGKLDADALRRHVFESQAPDAAVTVSEELVTAVMSEHVSGSFGALHNLFESGGDSLAAAAVAGRLASIFARDVPVRAVFDNPSPRAMSQWLSASASDGKRRELTRRDPGKPAPLAPSQQRLWLINQLQPESTAYNLTFAAVLADDIDRSVLSSALGDVVDHHAVLRTVCVPGEFGPQQLEMDSVAFDLTAVHVGDIRASASAFATVPFDLERDVPFRVRVFAEKAGVDSAGLTVLVIVVHHIAIDGASMGPILTDFVAAFEARSAGLPWDCSSGEISYGDYSFWARESLGDPEDSLSMAHRQLDYWSDALCGVEDVLALPVDNPRSPVSSRSEEMVTEVLDGATYDALSALARSHGVTVFMVVHSVIAVLLARECVTDDVVVGAAVSLRNDPALLSVAGMMVGTVALRTRINSTDRFAAVLDEVRRVDLEAMANADVSFDDVVAKVDPPRRMNEHPLFTVMLAYRRALELPQIDGITVFDIDNSGASTGYDLTWDLVDTGDSLTIRLLYATDKFRESTAELFMQRVRRIAESVTAEPEIVIGEIELLSGLERSALTAANPRHVEPLTIADIFERALRQAPDGVALEENGRRWTYRDLHEESSHWTRELVVRGIGPDDVVAVALGRGHLWIVALWAVARAGAAWLSLDPALPTARRQTMVEECGSVVGLTAGGASESLPECVEWVAMDESRTAGGAAEVSATPAHPDNLAYVIYTSGSTGRPKGVEVSHRGIMNVCTAHAEIAELERGPRVLQLASSTFDASVIEILLAAAGCGTLILTPDFVYGGEELTNLLIAADVTHLIVTPTVLATVDPDAVQPLIVESMGEPLSARLASAWSPRHRIVNGYGPTESTIAASISARITDADVTVGTPVPGTTAFVLDQRLRPVPDGVAGELFLAGENVARGYVASPALTSERFVANPHAVGTRMYRTGDLVRRRRHDRALEYLGRNDAQVKVRGVRVEPAEVDAALSSHGAVAFSVTVVCDDGHGSAELRSYVTLAENGSATESELRGFVSGLLPKHLLPSSVTIVGEVPLLASGKIDAAALPAPSPQPGSSVDRPISDTERHVAQAFEGVTGAISVGRYDDFFELGGTSMGAVRVATRLRESLNREFPVQWIFTDRTVAELASRMDLVHADVFEGDSLRSDPLDTVVMLGGDPDDQRPPLFCVHPVSGIAWCYAGLVGQLRGRRVYGIQATGAGELPGTVAELASGYVDAVRTVQPSGEYHLLGWSAGGTIALEMASQLEEAGDLVGSVVMLDALLPEMMPSVQAAPKPSELFAQIGLSEVETETAALTFTDVATEIRRQTGMDFLSDTVLESVVGRVEKLSRIVRDHTPRHYFGSVELFVAQHDLPEHRHLVERWSELVGPLRAYLVDCSHSEMSSTEVLAEVAQVLVGYLEGVDSDSKDRNHTGVQ</sequence>
<dbReference type="InterPro" id="IPR010071">
    <property type="entry name" value="AA_adenyl_dom"/>
</dbReference>
<evidence type="ECO:0000256" key="2">
    <source>
        <dbReference type="ARBA" id="ARBA00022450"/>
    </source>
</evidence>
<dbReference type="NCBIfam" id="TIGR01733">
    <property type="entry name" value="AA-adenyl-dom"/>
    <property type="match status" value="3"/>
</dbReference>
<dbReference type="InterPro" id="IPR006162">
    <property type="entry name" value="Ppantetheine_attach_site"/>
</dbReference>
<feature type="domain" description="Carrier" evidence="5">
    <location>
        <begin position="5054"/>
        <end position="5129"/>
    </location>
</feature>
<protein>
    <submittedName>
        <fullName evidence="6">Non-ribosomal peptide synthetase</fullName>
    </submittedName>
</protein>
<gene>
    <name evidence="6" type="ORF">CHR55_22125</name>
</gene>
<dbReference type="Pfam" id="PF13193">
    <property type="entry name" value="AMP-binding_C"/>
    <property type="match status" value="3"/>
</dbReference>
<dbReference type="Pfam" id="PF00501">
    <property type="entry name" value="AMP-binding"/>
    <property type="match status" value="6"/>
</dbReference>
<name>A0A2A5J7E1_RHOSG</name>
<dbReference type="InterPro" id="IPR045851">
    <property type="entry name" value="AMP-bd_C_sf"/>
</dbReference>
<feature type="domain" description="Carrier" evidence="5">
    <location>
        <begin position="1992"/>
        <end position="2067"/>
    </location>
</feature>
<dbReference type="Pfam" id="PF00550">
    <property type="entry name" value="PP-binding"/>
    <property type="match status" value="5"/>
</dbReference>
<organism evidence="6 7">
    <name type="scientific">Rhodococcus qingshengii</name>
    <dbReference type="NCBI Taxonomy" id="334542"/>
    <lineage>
        <taxon>Bacteria</taxon>
        <taxon>Bacillati</taxon>
        <taxon>Actinomycetota</taxon>
        <taxon>Actinomycetes</taxon>
        <taxon>Mycobacteriales</taxon>
        <taxon>Nocardiaceae</taxon>
        <taxon>Rhodococcus</taxon>
        <taxon>Rhodococcus erythropolis group</taxon>
    </lineage>
</organism>
<dbReference type="SUPFAM" id="SSF52777">
    <property type="entry name" value="CoA-dependent acyltransferases"/>
    <property type="match status" value="10"/>
</dbReference>
<evidence type="ECO:0000313" key="7">
    <source>
        <dbReference type="Proteomes" id="UP000230886"/>
    </source>
</evidence>
<dbReference type="Gene3D" id="3.30.559.10">
    <property type="entry name" value="Chloramphenicol acetyltransferase-like domain"/>
    <property type="match status" value="5"/>
</dbReference>
<dbReference type="Gene3D" id="1.10.1200.10">
    <property type="entry name" value="ACP-like"/>
    <property type="match status" value="3"/>
</dbReference>
<dbReference type="GO" id="GO:0043041">
    <property type="term" value="P:amino acid activation for nonribosomal peptide biosynthetic process"/>
    <property type="evidence" value="ECO:0007669"/>
    <property type="project" value="TreeGrafter"/>
</dbReference>
<dbReference type="InterPro" id="IPR001242">
    <property type="entry name" value="Condensation_dom"/>
</dbReference>
<dbReference type="Gene3D" id="3.40.50.12780">
    <property type="entry name" value="N-terminal domain of ligase-like"/>
    <property type="match status" value="5"/>
</dbReference>
<dbReference type="CDD" id="cd19540">
    <property type="entry name" value="LCL_NRPS-like"/>
    <property type="match status" value="1"/>
</dbReference>
<keyword evidence="2" id="KW-0596">Phosphopantetheine</keyword>
<feature type="compositionally biased region" description="Low complexity" evidence="4">
    <location>
        <begin position="931"/>
        <end position="944"/>
    </location>
</feature>
<accession>A0A2A5J7E1</accession>
<dbReference type="SUPFAM" id="SSF53474">
    <property type="entry name" value="alpha/beta-Hydrolases"/>
    <property type="match status" value="1"/>
</dbReference>
<evidence type="ECO:0000259" key="5">
    <source>
        <dbReference type="PROSITE" id="PS50075"/>
    </source>
</evidence>
<dbReference type="Gene3D" id="3.40.50.1820">
    <property type="entry name" value="alpha/beta hydrolase"/>
    <property type="match status" value="2"/>
</dbReference>
<dbReference type="PROSITE" id="PS50075">
    <property type="entry name" value="CARRIER"/>
    <property type="match status" value="5"/>
</dbReference>
<dbReference type="InterPro" id="IPR001031">
    <property type="entry name" value="Thioesterase"/>
</dbReference>
<dbReference type="GO" id="GO:0031177">
    <property type="term" value="F:phosphopantetheine binding"/>
    <property type="evidence" value="ECO:0007669"/>
    <property type="project" value="InterPro"/>
</dbReference>
<dbReference type="PANTHER" id="PTHR45527:SF1">
    <property type="entry name" value="FATTY ACID SYNTHASE"/>
    <property type="match status" value="1"/>
</dbReference>
<feature type="compositionally biased region" description="Gly residues" evidence="4">
    <location>
        <begin position="2643"/>
        <end position="2654"/>
    </location>
</feature>
<keyword evidence="3" id="KW-0597">Phosphoprotein</keyword>
<dbReference type="PROSITE" id="PS00455">
    <property type="entry name" value="AMP_BINDING"/>
    <property type="match status" value="5"/>
</dbReference>
<comment type="caution">
    <text evidence="6">The sequence shown here is derived from an EMBL/GenBank/DDBJ whole genome shotgun (WGS) entry which is preliminary data.</text>
</comment>
<dbReference type="InterPro" id="IPR029058">
    <property type="entry name" value="AB_hydrolase_fold"/>
</dbReference>
<feature type="region of interest" description="Disordered" evidence="4">
    <location>
        <begin position="2643"/>
        <end position="2671"/>
    </location>
</feature>
<proteinExistence type="predicted"/>
<dbReference type="InterPro" id="IPR000873">
    <property type="entry name" value="AMP-dep_synth/lig_dom"/>
</dbReference>
<dbReference type="NCBIfam" id="NF003417">
    <property type="entry name" value="PRK04813.1"/>
    <property type="match status" value="6"/>
</dbReference>
<dbReference type="InterPro" id="IPR042099">
    <property type="entry name" value="ANL_N_sf"/>
</dbReference>
<dbReference type="UniPathway" id="UPA00011"/>
<dbReference type="FunFam" id="3.40.50.980:FF:000002">
    <property type="entry name" value="Enterobactin synthetase component F"/>
    <property type="match status" value="1"/>
</dbReference>
<dbReference type="Pfam" id="PF00975">
    <property type="entry name" value="Thioesterase"/>
    <property type="match status" value="1"/>
</dbReference>
<dbReference type="SUPFAM" id="SSF56801">
    <property type="entry name" value="Acetyl-CoA synthetase-like"/>
    <property type="match status" value="5"/>
</dbReference>